<organism evidence="1 2">
    <name type="scientific">Entomophthora muscae</name>
    <dbReference type="NCBI Taxonomy" id="34485"/>
    <lineage>
        <taxon>Eukaryota</taxon>
        <taxon>Fungi</taxon>
        <taxon>Fungi incertae sedis</taxon>
        <taxon>Zoopagomycota</taxon>
        <taxon>Entomophthoromycotina</taxon>
        <taxon>Entomophthoromycetes</taxon>
        <taxon>Entomophthorales</taxon>
        <taxon>Entomophthoraceae</taxon>
        <taxon>Entomophthora</taxon>
    </lineage>
</organism>
<name>A0ACC2RDV5_9FUNG</name>
<evidence type="ECO:0000313" key="2">
    <source>
        <dbReference type="Proteomes" id="UP001165960"/>
    </source>
</evidence>
<protein>
    <submittedName>
        <fullName evidence="1">Protein dennd6b</fullName>
    </submittedName>
</protein>
<reference evidence="1" key="1">
    <citation type="submission" date="2022-04" db="EMBL/GenBank/DDBJ databases">
        <title>Genome of the entomopathogenic fungus Entomophthora muscae.</title>
        <authorList>
            <person name="Elya C."/>
            <person name="Lovett B.R."/>
            <person name="Lee E."/>
            <person name="Macias A.M."/>
            <person name="Hajek A.E."/>
            <person name="De Bivort B.L."/>
            <person name="Kasson M.T."/>
            <person name="De Fine Licht H.H."/>
            <person name="Stajich J.E."/>
        </authorList>
    </citation>
    <scope>NUCLEOTIDE SEQUENCE</scope>
    <source>
        <strain evidence="1">Berkeley</strain>
    </source>
</reference>
<gene>
    <name evidence="1" type="primary">DENND6B_2</name>
    <name evidence="1" type="ORF">DSO57_1037130</name>
</gene>
<keyword evidence="2" id="KW-1185">Reference proteome</keyword>
<proteinExistence type="predicted"/>
<dbReference type="EMBL" id="QTSX02007485">
    <property type="protein sequence ID" value="KAJ9048229.1"/>
    <property type="molecule type" value="Genomic_DNA"/>
</dbReference>
<evidence type="ECO:0000313" key="1">
    <source>
        <dbReference type="EMBL" id="KAJ9048229.1"/>
    </source>
</evidence>
<comment type="caution">
    <text evidence="1">The sequence shown here is derived from an EMBL/GenBank/DDBJ whole genome shotgun (WGS) entry which is preliminary data.</text>
</comment>
<dbReference type="Proteomes" id="UP001165960">
    <property type="component" value="Unassembled WGS sequence"/>
</dbReference>
<sequence length="77" mass="8949">MELKRLHLAQLCDMDIPKWISLHSEVEVIDLVMQLREEIARQTPPKGLSPSRELLEGQVERLLFLLPPDLQAILRHT</sequence>
<accession>A0ACC2RDV5</accession>